<dbReference type="GO" id="GO:0005886">
    <property type="term" value="C:plasma membrane"/>
    <property type="evidence" value="ECO:0007669"/>
    <property type="project" value="UniProtKB-SubCell"/>
</dbReference>
<accession>A0A6P5A8H3</accession>
<evidence type="ECO:0000313" key="11">
    <source>
        <dbReference type="Proteomes" id="UP000515135"/>
    </source>
</evidence>
<keyword evidence="2" id="KW-1003">Cell membrane</keyword>
<keyword evidence="3 9" id="KW-0812">Transmembrane</keyword>
<dbReference type="PROSITE" id="PS50262">
    <property type="entry name" value="G_PROTEIN_RECEP_F1_2"/>
    <property type="match status" value="1"/>
</dbReference>
<feature type="domain" description="G-protein coupled receptors family 1 profile" evidence="10">
    <location>
        <begin position="25"/>
        <end position="378"/>
    </location>
</feature>
<keyword evidence="8" id="KW-0807">Transducer</keyword>
<reference evidence="12" key="1">
    <citation type="submission" date="2025-08" db="UniProtKB">
        <authorList>
            <consortium name="RefSeq"/>
        </authorList>
    </citation>
    <scope>IDENTIFICATION</scope>
    <source>
        <tissue evidence="12">Gonad</tissue>
    </source>
</reference>
<keyword evidence="7 12" id="KW-0675">Receptor</keyword>
<evidence type="ECO:0000256" key="9">
    <source>
        <dbReference type="SAM" id="Phobius"/>
    </source>
</evidence>
<keyword evidence="4 9" id="KW-1133">Transmembrane helix</keyword>
<evidence type="ECO:0000256" key="3">
    <source>
        <dbReference type="ARBA" id="ARBA00022692"/>
    </source>
</evidence>
<dbReference type="PRINTS" id="PR00237">
    <property type="entry name" value="GPCRRHODOPSN"/>
</dbReference>
<dbReference type="RefSeq" id="XP_019638046.1">
    <property type="nucleotide sequence ID" value="XM_019782487.1"/>
</dbReference>
<dbReference type="CDD" id="cd14978">
    <property type="entry name" value="7tmA_FMRFamide_R-like"/>
    <property type="match status" value="1"/>
</dbReference>
<dbReference type="Gene3D" id="1.20.1070.10">
    <property type="entry name" value="Rhodopsin 7-helix transmembrane proteins"/>
    <property type="match status" value="1"/>
</dbReference>
<evidence type="ECO:0000256" key="8">
    <source>
        <dbReference type="ARBA" id="ARBA00023224"/>
    </source>
</evidence>
<dbReference type="PANTHER" id="PTHR46272">
    <property type="entry name" value="G_PROTEIN_RECEP_F1_2 DOMAIN-CONTAINING PROTEIN"/>
    <property type="match status" value="1"/>
</dbReference>
<organism evidence="11 12">
    <name type="scientific">Branchiostoma belcheri</name>
    <name type="common">Amphioxus</name>
    <dbReference type="NCBI Taxonomy" id="7741"/>
    <lineage>
        <taxon>Eukaryota</taxon>
        <taxon>Metazoa</taxon>
        <taxon>Chordata</taxon>
        <taxon>Cephalochordata</taxon>
        <taxon>Leptocardii</taxon>
        <taxon>Amphioxiformes</taxon>
        <taxon>Branchiostomatidae</taxon>
        <taxon>Branchiostoma</taxon>
    </lineage>
</organism>
<name>A0A6P5A8H3_BRABE</name>
<feature type="transmembrane region" description="Helical" evidence="9">
    <location>
        <begin position="13"/>
        <end position="35"/>
    </location>
</feature>
<evidence type="ECO:0000256" key="7">
    <source>
        <dbReference type="ARBA" id="ARBA00023170"/>
    </source>
</evidence>
<keyword evidence="11" id="KW-1185">Reference proteome</keyword>
<dbReference type="GeneID" id="109480301"/>
<feature type="transmembrane region" description="Helical" evidence="9">
    <location>
        <begin position="318"/>
        <end position="342"/>
    </location>
</feature>
<evidence type="ECO:0000313" key="12">
    <source>
        <dbReference type="RefSeq" id="XP_019638046.1"/>
    </source>
</evidence>
<keyword evidence="5" id="KW-0297">G-protein coupled receptor</keyword>
<evidence type="ECO:0000256" key="4">
    <source>
        <dbReference type="ARBA" id="ARBA00022989"/>
    </source>
</evidence>
<dbReference type="SUPFAM" id="SSF81321">
    <property type="entry name" value="Family A G protein-coupled receptor-like"/>
    <property type="match status" value="1"/>
</dbReference>
<evidence type="ECO:0000256" key="6">
    <source>
        <dbReference type="ARBA" id="ARBA00023136"/>
    </source>
</evidence>
<evidence type="ECO:0000256" key="2">
    <source>
        <dbReference type="ARBA" id="ARBA00022475"/>
    </source>
</evidence>
<dbReference type="PANTHER" id="PTHR46272:SF2">
    <property type="entry name" value="OCTOPAMINE RECEPTOR-LIKE"/>
    <property type="match status" value="1"/>
</dbReference>
<dbReference type="Pfam" id="PF00001">
    <property type="entry name" value="7tm_1"/>
    <property type="match status" value="1"/>
</dbReference>
<dbReference type="AlphaFoldDB" id="A0A6P5A8H3"/>
<dbReference type="KEGG" id="bbel:109480301"/>
<feature type="transmembrane region" description="Helical" evidence="9">
    <location>
        <begin position="186"/>
        <end position="207"/>
    </location>
</feature>
<dbReference type="GO" id="GO:0004930">
    <property type="term" value="F:G protein-coupled receptor activity"/>
    <property type="evidence" value="ECO:0007669"/>
    <property type="project" value="UniProtKB-KW"/>
</dbReference>
<dbReference type="InterPro" id="IPR017452">
    <property type="entry name" value="GPCR_Rhodpsn_7TM"/>
</dbReference>
<comment type="subcellular location">
    <subcellularLocation>
        <location evidence="1">Cell membrane</location>
        <topology evidence="1">Multi-pass membrane protein</topology>
    </subcellularLocation>
</comment>
<sequence length="454" mass="51816">MGQFEDLELANKIFYPLLLIFGLPANILTIVVLVRQRRTPGGAKSTSTLYLIALAVADSLVLIFIVLIERVVKITILDRQVSFGGFCPWLISLDYTASNASTWIIIAYTVERFTGVFCPVWKHKVCQPVTAKLIIAGVFCFSWLCSLPHSFAEQARSVPKSTKYMCDWKDDISREYKLALVWGQSLLSYVLPYILIISLNGLLVCRLRRWKNDREIRAKISADIITGYRYNRESDGLPRITICADTHREEMASVTSERPRRLQPRFEQPSVHFDCGDNCADRNSRLYSRVNSRESQQPSVQLVRADSVVTRRRKNRPVYVLCGVSLAFVLLWLPRFVSFLILRLSPDSQLLEDFSLTLAMDVSNMLALLNSTINIFLYSFVDEKFRADLWKLLKGHSNRKISNDVTLPHPSQDALGITATHFVNNTVRRPSFARPSHDPLKITTKRLPITQRAM</sequence>
<keyword evidence="6 9" id="KW-0472">Membrane</keyword>
<feature type="transmembrane region" description="Helical" evidence="9">
    <location>
        <begin position="133"/>
        <end position="151"/>
    </location>
</feature>
<dbReference type="OrthoDB" id="10040416at2759"/>
<feature type="transmembrane region" description="Helical" evidence="9">
    <location>
        <begin position="47"/>
        <end position="68"/>
    </location>
</feature>
<proteinExistence type="predicted"/>
<protein>
    <submittedName>
        <fullName evidence="12">Probable G-protein coupled receptor 139</fullName>
    </submittedName>
</protein>
<gene>
    <name evidence="12" type="primary">LOC109480301</name>
</gene>
<evidence type="ECO:0000256" key="5">
    <source>
        <dbReference type="ARBA" id="ARBA00023040"/>
    </source>
</evidence>
<evidence type="ECO:0000256" key="1">
    <source>
        <dbReference type="ARBA" id="ARBA00004651"/>
    </source>
</evidence>
<dbReference type="Proteomes" id="UP000515135">
    <property type="component" value="Unplaced"/>
</dbReference>
<dbReference type="InterPro" id="IPR052477">
    <property type="entry name" value="Orphan_GPCR1"/>
</dbReference>
<evidence type="ECO:0000259" key="10">
    <source>
        <dbReference type="PROSITE" id="PS50262"/>
    </source>
</evidence>
<dbReference type="InterPro" id="IPR000276">
    <property type="entry name" value="GPCR_Rhodpsn"/>
</dbReference>
<feature type="transmembrane region" description="Helical" evidence="9">
    <location>
        <begin position="362"/>
        <end position="381"/>
    </location>
</feature>